<evidence type="ECO:0000313" key="1">
    <source>
        <dbReference type="EMBL" id="PNX86667.1"/>
    </source>
</evidence>
<dbReference type="Proteomes" id="UP000236291">
    <property type="component" value="Unassembled WGS sequence"/>
</dbReference>
<reference evidence="1 2" key="2">
    <citation type="journal article" date="2017" name="Front. Plant Sci.">
        <title>Gene Classification and Mining of Molecular Markers Useful in Red Clover (Trifolium pratense) Breeding.</title>
        <authorList>
            <person name="Istvanek J."/>
            <person name="Dluhosova J."/>
            <person name="Dluhos P."/>
            <person name="Patkova L."/>
            <person name="Nedelnik J."/>
            <person name="Repkova J."/>
        </authorList>
    </citation>
    <scope>NUCLEOTIDE SEQUENCE [LARGE SCALE GENOMIC DNA]</scope>
    <source>
        <strain evidence="2">cv. Tatra</strain>
        <tissue evidence="1">Young leaves</tissue>
    </source>
</reference>
<accession>A0A2K3M796</accession>
<evidence type="ECO:0000313" key="2">
    <source>
        <dbReference type="Proteomes" id="UP000236291"/>
    </source>
</evidence>
<organism evidence="1 2">
    <name type="scientific">Trifolium pratense</name>
    <name type="common">Red clover</name>
    <dbReference type="NCBI Taxonomy" id="57577"/>
    <lineage>
        <taxon>Eukaryota</taxon>
        <taxon>Viridiplantae</taxon>
        <taxon>Streptophyta</taxon>
        <taxon>Embryophyta</taxon>
        <taxon>Tracheophyta</taxon>
        <taxon>Spermatophyta</taxon>
        <taxon>Magnoliopsida</taxon>
        <taxon>eudicotyledons</taxon>
        <taxon>Gunneridae</taxon>
        <taxon>Pentapetalae</taxon>
        <taxon>rosids</taxon>
        <taxon>fabids</taxon>
        <taxon>Fabales</taxon>
        <taxon>Fabaceae</taxon>
        <taxon>Papilionoideae</taxon>
        <taxon>50 kb inversion clade</taxon>
        <taxon>NPAAA clade</taxon>
        <taxon>Hologalegina</taxon>
        <taxon>IRL clade</taxon>
        <taxon>Trifolieae</taxon>
        <taxon>Trifolium</taxon>
    </lineage>
</organism>
<comment type="caution">
    <text evidence="1">The sequence shown here is derived from an EMBL/GenBank/DDBJ whole genome shotgun (WGS) entry which is preliminary data.</text>
</comment>
<name>A0A2K3M796_TRIPR</name>
<reference evidence="1 2" key="1">
    <citation type="journal article" date="2014" name="Am. J. Bot.">
        <title>Genome assembly and annotation for red clover (Trifolium pratense; Fabaceae).</title>
        <authorList>
            <person name="Istvanek J."/>
            <person name="Jaros M."/>
            <person name="Krenek A."/>
            <person name="Repkova J."/>
        </authorList>
    </citation>
    <scope>NUCLEOTIDE SEQUENCE [LARGE SCALE GENOMIC DNA]</scope>
    <source>
        <strain evidence="2">cv. Tatra</strain>
        <tissue evidence="1">Young leaves</tissue>
    </source>
</reference>
<proteinExistence type="predicted"/>
<protein>
    <submittedName>
        <fullName evidence="1">Uncharacterized protein</fullName>
    </submittedName>
</protein>
<dbReference type="EMBL" id="ASHM01051821">
    <property type="protein sequence ID" value="PNX86667.1"/>
    <property type="molecule type" value="Genomic_DNA"/>
</dbReference>
<gene>
    <name evidence="1" type="ORF">L195_g042748</name>
</gene>
<dbReference type="AlphaFoldDB" id="A0A2K3M796"/>
<sequence>MLLPRYVICCGEFVAVAFRREFDCYYDMWSVYRVAPCAMRVVKMIIMHFLHVQSRFGVSYMQPGRPKCCRPSSHTDLEPMQNRNEEVWKNSKLLPVQVGHNTLLMWQQWFDITLVQARNQQAPRVHNNTRWVKLQEGWIKCNVVAGFFIDQGIDHNNSLLHPEQQWRASTCTDPTVQLKAIHT</sequence>